<protein>
    <recommendedName>
        <fullName evidence="5">Lipoprotein</fullName>
    </recommendedName>
</protein>
<reference evidence="3 4" key="1">
    <citation type="submission" date="2024-10" db="EMBL/GenBank/DDBJ databases">
        <title>The Natural Products Discovery Center: Release of the First 8490 Sequenced Strains for Exploring Actinobacteria Biosynthetic Diversity.</title>
        <authorList>
            <person name="Kalkreuter E."/>
            <person name="Kautsar S.A."/>
            <person name="Yang D."/>
            <person name="Bader C.D."/>
            <person name="Teijaro C.N."/>
            <person name="Fluegel L."/>
            <person name="Davis C.M."/>
            <person name="Simpson J.R."/>
            <person name="Lauterbach L."/>
            <person name="Steele A.D."/>
            <person name="Gui C."/>
            <person name="Meng S."/>
            <person name="Li G."/>
            <person name="Viehrig K."/>
            <person name="Ye F."/>
            <person name="Su P."/>
            <person name="Kiefer A.F."/>
            <person name="Nichols A."/>
            <person name="Cepeda A.J."/>
            <person name="Yan W."/>
            <person name="Fan B."/>
            <person name="Jiang Y."/>
            <person name="Adhikari A."/>
            <person name="Zheng C.-J."/>
            <person name="Schuster L."/>
            <person name="Cowan T.M."/>
            <person name="Smanski M.J."/>
            <person name="Chevrette M.G."/>
            <person name="De Carvalho L.P.S."/>
            <person name="Shen B."/>
        </authorList>
    </citation>
    <scope>NUCLEOTIDE SEQUENCE [LARGE SCALE GENOMIC DNA]</scope>
    <source>
        <strain evidence="3 4">NPDC005497</strain>
    </source>
</reference>
<comment type="caution">
    <text evidence="3">The sequence shown here is derived from an EMBL/GenBank/DDBJ whole genome shotgun (WGS) entry which is preliminary data.</text>
</comment>
<keyword evidence="2" id="KW-0732">Signal</keyword>
<dbReference type="RefSeq" id="WP_104783139.1">
    <property type="nucleotide sequence ID" value="NZ_JBEXWI010000002.1"/>
</dbReference>
<dbReference type="PROSITE" id="PS51257">
    <property type="entry name" value="PROKAR_LIPOPROTEIN"/>
    <property type="match status" value="1"/>
</dbReference>
<dbReference type="Proteomes" id="UP001601422">
    <property type="component" value="Unassembled WGS sequence"/>
</dbReference>
<feature type="signal peptide" evidence="2">
    <location>
        <begin position="1"/>
        <end position="21"/>
    </location>
</feature>
<feature type="chain" id="PRO_5046834346" description="Lipoprotein" evidence="2">
    <location>
        <begin position="22"/>
        <end position="193"/>
    </location>
</feature>
<feature type="region of interest" description="Disordered" evidence="1">
    <location>
        <begin position="26"/>
        <end position="55"/>
    </location>
</feature>
<accession>A0ABW6MUG6</accession>
<sequence>MRTNRVLMAVVTASVMAITLAGCGGEGDTPKVPTAGGDEASGKASGKATAPSGGDDVAAYVSAQREWVKCLRENGVDAPDPDAKGQVDFGDNAALKKNTKFLDASEKCASLKAAVPEGLENANQPKLTPAQIKVKRDYADCMQKNGAPDFPDPGPDGTAQGSEWNQTSAGAKRATRVCAPIIGDPADQPAGKG</sequence>
<proteinExistence type="predicted"/>
<evidence type="ECO:0000256" key="1">
    <source>
        <dbReference type="SAM" id="MobiDB-lite"/>
    </source>
</evidence>
<dbReference type="EMBL" id="JBIAJP010000003">
    <property type="protein sequence ID" value="MFF0004636.1"/>
    <property type="molecule type" value="Genomic_DNA"/>
</dbReference>
<feature type="region of interest" description="Disordered" evidence="1">
    <location>
        <begin position="143"/>
        <end position="173"/>
    </location>
</feature>
<evidence type="ECO:0000256" key="2">
    <source>
        <dbReference type="SAM" id="SignalP"/>
    </source>
</evidence>
<keyword evidence="4" id="KW-1185">Reference proteome</keyword>
<feature type="compositionally biased region" description="Polar residues" evidence="1">
    <location>
        <begin position="159"/>
        <end position="169"/>
    </location>
</feature>
<name>A0ABW6MUG6_9ACTN</name>
<organism evidence="3 4">
    <name type="scientific">Streptomyces tibetensis</name>
    <dbReference type="NCBI Taxonomy" id="2382123"/>
    <lineage>
        <taxon>Bacteria</taxon>
        <taxon>Bacillati</taxon>
        <taxon>Actinomycetota</taxon>
        <taxon>Actinomycetes</taxon>
        <taxon>Kitasatosporales</taxon>
        <taxon>Streptomycetaceae</taxon>
        <taxon>Streptomyces</taxon>
    </lineage>
</organism>
<evidence type="ECO:0008006" key="5">
    <source>
        <dbReference type="Google" id="ProtNLM"/>
    </source>
</evidence>
<evidence type="ECO:0000313" key="4">
    <source>
        <dbReference type="Proteomes" id="UP001601422"/>
    </source>
</evidence>
<gene>
    <name evidence="3" type="ORF">ACFYQT_14510</name>
</gene>
<evidence type="ECO:0000313" key="3">
    <source>
        <dbReference type="EMBL" id="MFF0004636.1"/>
    </source>
</evidence>